<keyword evidence="5" id="KW-1185">Reference proteome</keyword>
<feature type="region of interest" description="Disordered" evidence="1">
    <location>
        <begin position="174"/>
        <end position="204"/>
    </location>
</feature>
<proteinExistence type="predicted"/>
<evidence type="ECO:0000313" key="4">
    <source>
        <dbReference type="EMBL" id="CAB3978739.1"/>
    </source>
</evidence>
<feature type="chain" id="PRO_5043680584" evidence="3">
    <location>
        <begin position="25"/>
        <end position="204"/>
    </location>
</feature>
<protein>
    <submittedName>
        <fullName evidence="4">Uncharacterized protein</fullName>
    </submittedName>
</protein>
<feature type="transmembrane region" description="Helical" evidence="2">
    <location>
        <begin position="108"/>
        <end position="129"/>
    </location>
</feature>
<keyword evidence="2" id="KW-0812">Transmembrane</keyword>
<name>A0A7D9D8M2_PARCT</name>
<evidence type="ECO:0000256" key="3">
    <source>
        <dbReference type="SAM" id="SignalP"/>
    </source>
</evidence>
<keyword evidence="3" id="KW-0732">Signal</keyword>
<keyword evidence="2" id="KW-0472">Membrane</keyword>
<gene>
    <name evidence="4" type="ORF">PACLA_8A016105</name>
</gene>
<dbReference type="Proteomes" id="UP001152795">
    <property type="component" value="Unassembled WGS sequence"/>
</dbReference>
<organism evidence="4 5">
    <name type="scientific">Paramuricea clavata</name>
    <name type="common">Red gorgonian</name>
    <name type="synonym">Violescent sea-whip</name>
    <dbReference type="NCBI Taxonomy" id="317549"/>
    <lineage>
        <taxon>Eukaryota</taxon>
        <taxon>Metazoa</taxon>
        <taxon>Cnidaria</taxon>
        <taxon>Anthozoa</taxon>
        <taxon>Octocorallia</taxon>
        <taxon>Malacalcyonacea</taxon>
        <taxon>Plexauridae</taxon>
        <taxon>Paramuricea</taxon>
    </lineage>
</organism>
<sequence length="204" mass="22018">MKWTFAMKLFEVIFVLWCCVVTNAQNSEPFGKNSTSFVHPSPTAVVSTMNASKTSPSSQITLVKGQTSVPHLHSSVKGARTIINSTKTVIPTTVHSTTGPMKDGGSKLTLILGCVIAAVVIVFVVGLLWDDEPSVPCDIGTVIMRDTSSRYGYIGSNVCYRNFESQAPRSALVHSLSKPKTVSHPRSPKICKSDPDLEEGFSTE</sequence>
<evidence type="ECO:0000313" key="5">
    <source>
        <dbReference type="Proteomes" id="UP001152795"/>
    </source>
</evidence>
<evidence type="ECO:0000256" key="1">
    <source>
        <dbReference type="SAM" id="MobiDB-lite"/>
    </source>
</evidence>
<evidence type="ECO:0000256" key="2">
    <source>
        <dbReference type="SAM" id="Phobius"/>
    </source>
</evidence>
<reference evidence="4" key="1">
    <citation type="submission" date="2020-04" db="EMBL/GenBank/DDBJ databases">
        <authorList>
            <person name="Alioto T."/>
            <person name="Alioto T."/>
            <person name="Gomez Garrido J."/>
        </authorList>
    </citation>
    <scope>NUCLEOTIDE SEQUENCE</scope>
    <source>
        <strain evidence="4">A484AB</strain>
    </source>
</reference>
<keyword evidence="2" id="KW-1133">Transmembrane helix</keyword>
<accession>A0A7D9D8M2</accession>
<dbReference type="AlphaFoldDB" id="A0A7D9D8M2"/>
<comment type="caution">
    <text evidence="4">The sequence shown here is derived from an EMBL/GenBank/DDBJ whole genome shotgun (WGS) entry which is preliminary data.</text>
</comment>
<feature type="signal peptide" evidence="3">
    <location>
        <begin position="1"/>
        <end position="24"/>
    </location>
</feature>
<dbReference type="EMBL" id="CACRXK020000138">
    <property type="protein sequence ID" value="CAB3978739.1"/>
    <property type="molecule type" value="Genomic_DNA"/>
</dbReference>